<feature type="domain" description="Mug135-like C-terminal" evidence="3">
    <location>
        <begin position="148"/>
        <end position="225"/>
    </location>
</feature>
<dbReference type="Pfam" id="PF08593">
    <property type="entry name" value="Mug135_C"/>
    <property type="match status" value="1"/>
</dbReference>
<dbReference type="HOGENOM" id="CLU_090398_0_0_1"/>
<evidence type="ECO:0000313" key="4">
    <source>
        <dbReference type="EMBL" id="KIM64625.1"/>
    </source>
</evidence>
<proteinExistence type="inferred from homology"/>
<evidence type="ECO:0000259" key="3">
    <source>
        <dbReference type="Pfam" id="PF08593"/>
    </source>
</evidence>
<organism evidence="4 5">
    <name type="scientific">Scleroderma citrinum Foug A</name>
    <dbReference type="NCBI Taxonomy" id="1036808"/>
    <lineage>
        <taxon>Eukaryota</taxon>
        <taxon>Fungi</taxon>
        <taxon>Dikarya</taxon>
        <taxon>Basidiomycota</taxon>
        <taxon>Agaricomycotina</taxon>
        <taxon>Agaricomycetes</taxon>
        <taxon>Agaricomycetidae</taxon>
        <taxon>Boletales</taxon>
        <taxon>Sclerodermatineae</taxon>
        <taxon>Sclerodermataceae</taxon>
        <taxon>Scleroderma</taxon>
    </lineage>
</organism>
<accession>A0A0C3DVN4</accession>
<reference evidence="4 5" key="1">
    <citation type="submission" date="2014-04" db="EMBL/GenBank/DDBJ databases">
        <authorList>
            <consortium name="DOE Joint Genome Institute"/>
            <person name="Kuo A."/>
            <person name="Kohler A."/>
            <person name="Nagy L.G."/>
            <person name="Floudas D."/>
            <person name="Copeland A."/>
            <person name="Barry K.W."/>
            <person name="Cichocki N."/>
            <person name="Veneault-Fourrey C."/>
            <person name="LaButti K."/>
            <person name="Lindquist E.A."/>
            <person name="Lipzen A."/>
            <person name="Lundell T."/>
            <person name="Morin E."/>
            <person name="Murat C."/>
            <person name="Sun H."/>
            <person name="Tunlid A."/>
            <person name="Henrissat B."/>
            <person name="Grigoriev I.V."/>
            <person name="Hibbett D.S."/>
            <person name="Martin F."/>
            <person name="Nordberg H.P."/>
            <person name="Cantor M.N."/>
            <person name="Hua S.X."/>
        </authorList>
    </citation>
    <scope>NUCLEOTIDE SEQUENCE [LARGE SCALE GENOMIC DNA]</scope>
    <source>
        <strain evidence="4 5">Foug A</strain>
    </source>
</reference>
<dbReference type="EMBL" id="KN822027">
    <property type="protein sequence ID" value="KIM64625.1"/>
    <property type="molecule type" value="Genomic_DNA"/>
</dbReference>
<dbReference type="Proteomes" id="UP000053989">
    <property type="component" value="Unassembled WGS sequence"/>
</dbReference>
<name>A0A0C3DVN4_9AGAM</name>
<comment type="similarity">
    <text evidence="1">Belongs to the UPF0612 family.</text>
</comment>
<dbReference type="InParanoid" id="A0A0C3DVN4"/>
<dbReference type="InterPro" id="IPR013902">
    <property type="entry name" value="Mug135-like_C"/>
</dbReference>
<protein>
    <recommendedName>
        <fullName evidence="3">Mug135-like C-terminal domain-containing protein</fullName>
    </recommendedName>
</protein>
<sequence length="257" mass="28393">MGGSSKTTGGSETPNRDAALEELVKSAVVKAVEPVTTGLGELQHRLDPIEAYLAENTIAKHETMLQDRLKPIDDRLSNTQTDILGRIDQRTNPLNNNLNALQNQVLDVDKHVDRLSQSIQSTHDDVRAVGSVQTRLAAETLVRTSQLFNAGCGLGLSRKFEIVPFVGHDAVDWPDTFNLPPLHDVHAINSLNDHQLQLYLEGYNIKHESLDRAGKLHRLKTYIGCLDDGSVSTIPTVMIMLLLAVTLLVLFPDMVFF</sequence>
<keyword evidence="2" id="KW-1133">Transmembrane helix</keyword>
<dbReference type="AlphaFoldDB" id="A0A0C3DVN4"/>
<evidence type="ECO:0000313" key="5">
    <source>
        <dbReference type="Proteomes" id="UP000053989"/>
    </source>
</evidence>
<dbReference type="OrthoDB" id="2678622at2759"/>
<evidence type="ECO:0000256" key="1">
    <source>
        <dbReference type="ARBA" id="ARBA00005788"/>
    </source>
</evidence>
<feature type="transmembrane region" description="Helical" evidence="2">
    <location>
        <begin position="237"/>
        <end position="256"/>
    </location>
</feature>
<gene>
    <name evidence="4" type="ORF">SCLCIDRAFT_1213124</name>
</gene>
<keyword evidence="2" id="KW-0472">Membrane</keyword>
<keyword evidence="5" id="KW-1185">Reference proteome</keyword>
<keyword evidence="2" id="KW-0812">Transmembrane</keyword>
<evidence type="ECO:0000256" key="2">
    <source>
        <dbReference type="SAM" id="Phobius"/>
    </source>
</evidence>
<reference evidence="5" key="2">
    <citation type="submission" date="2015-01" db="EMBL/GenBank/DDBJ databases">
        <title>Evolutionary Origins and Diversification of the Mycorrhizal Mutualists.</title>
        <authorList>
            <consortium name="DOE Joint Genome Institute"/>
            <consortium name="Mycorrhizal Genomics Consortium"/>
            <person name="Kohler A."/>
            <person name="Kuo A."/>
            <person name="Nagy L.G."/>
            <person name="Floudas D."/>
            <person name="Copeland A."/>
            <person name="Barry K.W."/>
            <person name="Cichocki N."/>
            <person name="Veneault-Fourrey C."/>
            <person name="LaButti K."/>
            <person name="Lindquist E.A."/>
            <person name="Lipzen A."/>
            <person name="Lundell T."/>
            <person name="Morin E."/>
            <person name="Murat C."/>
            <person name="Riley R."/>
            <person name="Ohm R."/>
            <person name="Sun H."/>
            <person name="Tunlid A."/>
            <person name="Henrissat B."/>
            <person name="Grigoriev I.V."/>
            <person name="Hibbett D.S."/>
            <person name="Martin F."/>
        </authorList>
    </citation>
    <scope>NUCLEOTIDE SEQUENCE [LARGE SCALE GENOMIC DNA]</scope>
    <source>
        <strain evidence="5">Foug A</strain>
    </source>
</reference>